<accession>A0A3G1Z007</accession>
<evidence type="ECO:0000256" key="7">
    <source>
        <dbReference type="ARBA" id="ARBA00022844"/>
    </source>
</evidence>
<evidence type="ECO:0000256" key="2">
    <source>
        <dbReference type="ARBA" id="ARBA00004328"/>
    </source>
</evidence>
<evidence type="ECO:0000256" key="5">
    <source>
        <dbReference type="ARBA" id="ARBA00022497"/>
    </source>
</evidence>
<evidence type="ECO:0000256" key="6">
    <source>
        <dbReference type="ARBA" id="ARBA00022561"/>
    </source>
</evidence>
<evidence type="ECO:0000256" key="1">
    <source>
        <dbReference type="ARBA" id="ARBA00004032"/>
    </source>
</evidence>
<keyword evidence="5" id="KW-1139">Helical capsid protein</keyword>
<dbReference type="InterPro" id="IPR013569">
    <property type="entry name" value="Carlavirus_coat_N"/>
</dbReference>
<comment type="function">
    <text evidence="1">Required for genome encapsidation. Forms ribonucleoprotein complexes along with TGB1 helicase and viral RNA.</text>
</comment>
<name>A0A3G1Z007_9VIRU</name>
<feature type="region of interest" description="Disordered" evidence="10">
    <location>
        <begin position="1"/>
        <end position="53"/>
    </location>
</feature>
<dbReference type="EMBL" id="MG736920">
    <property type="protein sequence ID" value="AYL40674.1"/>
    <property type="molecule type" value="Genomic_RNA"/>
</dbReference>
<feature type="compositionally biased region" description="Polar residues" evidence="10">
    <location>
        <begin position="1"/>
        <end position="11"/>
    </location>
</feature>
<keyword evidence="7" id="KW-0946">Virion</keyword>
<evidence type="ECO:0000313" key="13">
    <source>
        <dbReference type="EMBL" id="AYL40674.1"/>
    </source>
</evidence>
<feature type="domain" description="Carlavirus coat" evidence="12">
    <location>
        <begin position="61"/>
        <end position="111"/>
    </location>
</feature>
<evidence type="ECO:0000256" key="3">
    <source>
        <dbReference type="ARBA" id="ARBA00007202"/>
    </source>
</evidence>
<evidence type="ECO:0000256" key="8">
    <source>
        <dbReference type="ARBA" id="ARBA00023274"/>
    </source>
</evidence>
<dbReference type="GO" id="GO:0005198">
    <property type="term" value="F:structural molecule activity"/>
    <property type="evidence" value="ECO:0007669"/>
    <property type="project" value="InterPro"/>
</dbReference>
<keyword evidence="6" id="KW-0167">Capsid protein</keyword>
<comment type="subcellular location">
    <subcellularLocation>
        <location evidence="2">Virion</location>
    </subcellularLocation>
</comment>
<organism evidence="13">
    <name type="scientific">Hop latent virus</name>
    <dbReference type="NCBI Taxonomy" id="104263"/>
    <lineage>
        <taxon>Viruses</taxon>
        <taxon>Riboviria</taxon>
        <taxon>Orthornavirae</taxon>
        <taxon>Kitrinoviricota</taxon>
        <taxon>Alsuviricetes</taxon>
        <taxon>Tymovirales</taxon>
        <taxon>Betaflexiviridae</taxon>
        <taxon>Quinvirinae</taxon>
        <taxon>Carlavirus</taxon>
        <taxon>Carlavirus latenshumuli</taxon>
    </lineage>
</organism>
<evidence type="ECO:0000256" key="10">
    <source>
        <dbReference type="SAM" id="MobiDB-lite"/>
    </source>
</evidence>
<sequence length="306" mass="34305">MADKQGQMTEQQKVDSQKLQGEAKNKEKAESSKRKDELLKKYIDPGLGSDDDEEEMVELGLSKLREFLARRRAAIRVTNAGLETGRPALKPTPDMLPDPTNPYNKPSLDALLMIKPRVVSNNMATSEDMMKICVDLEGLGVPTEHVQSVILQAVFYCKDSSSSPYVDPRGSFEWRGGAISADSVLAIIKKDAETLRRVCRLYAPLTWNYMLLHNNPPSDWSEMGFQREDRFAAFDCLDYVENAAAVQPLEGLFRVPTAREKIANNAHKDLALRRANRNQLFGNLDVEITGGKNGPELQRDYSKSNN</sequence>
<feature type="compositionally biased region" description="Basic and acidic residues" evidence="10">
    <location>
        <begin position="12"/>
        <end position="43"/>
    </location>
</feature>
<evidence type="ECO:0000259" key="12">
    <source>
        <dbReference type="Pfam" id="PF08358"/>
    </source>
</evidence>
<evidence type="ECO:0000256" key="9">
    <source>
        <dbReference type="ARBA" id="ARBA00031336"/>
    </source>
</evidence>
<protein>
    <recommendedName>
        <fullName evidence="4">Capsid protein</fullName>
    </recommendedName>
    <alternativeName>
        <fullName evidence="9">Coat protein</fullName>
    </alternativeName>
</protein>
<reference evidence="13" key="1">
    <citation type="submission" date="2017-12" db="EMBL/GenBank/DDBJ databases">
        <authorList>
            <person name="Li W."/>
            <person name="Zhao M."/>
        </authorList>
    </citation>
    <scope>NUCLEOTIDE SEQUENCE</scope>
    <source>
        <strain evidence="13">DM01</strain>
    </source>
</reference>
<evidence type="ECO:0000256" key="4">
    <source>
        <dbReference type="ARBA" id="ARBA00018091"/>
    </source>
</evidence>
<dbReference type="Pfam" id="PF08358">
    <property type="entry name" value="Flexi_CP_N"/>
    <property type="match status" value="1"/>
</dbReference>
<dbReference type="GO" id="GO:1990904">
    <property type="term" value="C:ribonucleoprotein complex"/>
    <property type="evidence" value="ECO:0007669"/>
    <property type="project" value="UniProtKB-KW"/>
</dbReference>
<feature type="domain" description="Potexviruses and carlaviruses coat protein" evidence="11">
    <location>
        <begin position="120"/>
        <end position="260"/>
    </location>
</feature>
<dbReference type="GO" id="GO:0019029">
    <property type="term" value="C:helical viral capsid"/>
    <property type="evidence" value="ECO:0007669"/>
    <property type="project" value="UniProtKB-KW"/>
</dbReference>
<dbReference type="Pfam" id="PF00286">
    <property type="entry name" value="Flexi_CP"/>
    <property type="match status" value="1"/>
</dbReference>
<comment type="similarity">
    <text evidence="3">Belongs to the potexviruses coat protein family.</text>
</comment>
<keyword evidence="8" id="KW-0687">Ribonucleoprotein</keyword>
<evidence type="ECO:0000259" key="11">
    <source>
        <dbReference type="Pfam" id="PF00286"/>
    </source>
</evidence>
<dbReference type="PRINTS" id="PR00232">
    <property type="entry name" value="POTXCARLCOAT"/>
</dbReference>
<dbReference type="InterPro" id="IPR000052">
    <property type="entry name" value="Pltvir_coat"/>
</dbReference>
<proteinExistence type="inferred from homology"/>